<accession>A0ABW6F9F4</accession>
<dbReference type="Pfam" id="PF14224">
    <property type="entry name" value="DUF4331"/>
    <property type="match status" value="1"/>
</dbReference>
<gene>
    <name evidence="4" type="ORF">ACFWOQ_30710</name>
</gene>
<feature type="chain" id="PRO_5047109653" evidence="3">
    <location>
        <begin position="41"/>
        <end position="554"/>
    </location>
</feature>
<dbReference type="RefSeq" id="WP_382777121.1">
    <property type="nucleotide sequence ID" value="NZ_JBHXKZ010000035.1"/>
</dbReference>
<dbReference type="Proteomes" id="UP001598352">
    <property type="component" value="Unassembled WGS sequence"/>
</dbReference>
<keyword evidence="2" id="KW-1133">Transmembrane helix</keyword>
<evidence type="ECO:0000256" key="2">
    <source>
        <dbReference type="SAM" id="Phobius"/>
    </source>
</evidence>
<proteinExistence type="predicted"/>
<feature type="region of interest" description="Disordered" evidence="1">
    <location>
        <begin position="276"/>
        <end position="307"/>
    </location>
</feature>
<evidence type="ECO:0000256" key="1">
    <source>
        <dbReference type="SAM" id="MobiDB-lite"/>
    </source>
</evidence>
<dbReference type="EMBL" id="JBHXKZ010000035">
    <property type="protein sequence ID" value="MFD4826948.1"/>
    <property type="molecule type" value="Genomic_DNA"/>
</dbReference>
<keyword evidence="2" id="KW-0812">Transmembrane</keyword>
<evidence type="ECO:0000256" key="3">
    <source>
        <dbReference type="SAM" id="SignalP"/>
    </source>
</evidence>
<organism evidence="4 5">
    <name type="scientific">Streptomyces rubiginosohelvolus</name>
    <dbReference type="NCBI Taxonomy" id="67362"/>
    <lineage>
        <taxon>Bacteria</taxon>
        <taxon>Bacillati</taxon>
        <taxon>Actinomycetota</taxon>
        <taxon>Actinomycetes</taxon>
        <taxon>Kitasatosporales</taxon>
        <taxon>Streptomycetaceae</taxon>
        <taxon>Streptomyces</taxon>
    </lineage>
</organism>
<comment type="caution">
    <text evidence="4">The sequence shown here is derived from an EMBL/GenBank/DDBJ whole genome shotgun (WGS) entry which is preliminary data.</text>
</comment>
<dbReference type="InterPro" id="IPR025566">
    <property type="entry name" value="DUF4331"/>
</dbReference>
<feature type="signal peptide" evidence="3">
    <location>
        <begin position="1"/>
        <end position="40"/>
    </location>
</feature>
<evidence type="ECO:0000313" key="4">
    <source>
        <dbReference type="EMBL" id="MFD4826948.1"/>
    </source>
</evidence>
<keyword evidence="3" id="KW-0732">Signal</keyword>
<reference evidence="4 5" key="1">
    <citation type="submission" date="2024-09" db="EMBL/GenBank/DDBJ databases">
        <title>The Natural Products Discovery Center: Release of the First 8490 Sequenced Strains for Exploring Actinobacteria Biosynthetic Diversity.</title>
        <authorList>
            <person name="Kalkreuter E."/>
            <person name="Kautsar S.A."/>
            <person name="Yang D."/>
            <person name="Bader C.D."/>
            <person name="Teijaro C.N."/>
            <person name="Fluegel L."/>
            <person name="Davis C.M."/>
            <person name="Simpson J.R."/>
            <person name="Lauterbach L."/>
            <person name="Steele A.D."/>
            <person name="Gui C."/>
            <person name="Meng S."/>
            <person name="Li G."/>
            <person name="Viehrig K."/>
            <person name="Ye F."/>
            <person name="Su P."/>
            <person name="Kiefer A.F."/>
            <person name="Nichols A."/>
            <person name="Cepeda A.J."/>
            <person name="Yan W."/>
            <person name="Fan B."/>
            <person name="Jiang Y."/>
            <person name="Adhikari A."/>
            <person name="Zheng C.-J."/>
            <person name="Schuster L."/>
            <person name="Cowan T.M."/>
            <person name="Smanski M.J."/>
            <person name="Chevrette M.G."/>
            <person name="De Carvalho L.P.S."/>
            <person name="Shen B."/>
        </authorList>
    </citation>
    <scope>NUCLEOTIDE SEQUENCE [LARGE SCALE GENOMIC DNA]</scope>
    <source>
        <strain evidence="4 5">NPDC058428</strain>
    </source>
</reference>
<protein>
    <submittedName>
        <fullName evidence="4">DUF4331 domain-containing protein</fullName>
    </submittedName>
</protein>
<keyword evidence="2" id="KW-0472">Membrane</keyword>
<evidence type="ECO:0000313" key="5">
    <source>
        <dbReference type="Proteomes" id="UP001598352"/>
    </source>
</evidence>
<feature type="transmembrane region" description="Helical" evidence="2">
    <location>
        <begin position="525"/>
        <end position="545"/>
    </location>
</feature>
<keyword evidence="5" id="KW-1185">Reference proteome</keyword>
<sequence length="554" mass="58138">MPSPRMLRRRPASRRAERTLAATGALAMLTAAAVTGLAPASSSASSHREAPLIAGDPRADNTDVYAFTSPDKPDTVTLVANWLPFQEPNGGPNFYPFAEDARYNIKIDADGNGKPDTTYTWEFTDHVRDDADQFLYNTGVVKSVNDETLNFRQTYSLKVTDSSGNTKTLLKDSPVAPSNVGKASMPDYASLRKEAVVPLPGGGTTFAGQASDPFFLDLRIFDLLYGGDLSETGHNTLAGYNINTLAVQVPKSTLALKGDAKRNPVIGVWSTTDRRGAAVTGTGGKGTEDAKAADGQGTPAKDGSTDGWRQVSRLGHPLINEVVVPLKFKDAFNALSPEKDATVTPVVDKVKDPMVPKLIENIYKVPAPATPRNDLVEIFLTGICKECGPIKADLNSQRLNQDVDKAAVVPAEMLRLNMSVPPAAKPNRLGVLGEDLAGFPNGRRLNDDVVDIELQALEGAAQTGKIVPALAAGDAVDTPYREPGDTFPYVALPNTAAVNQADSLHPDGGVGAGLGGLASGDGFPVAPAAALGGGALLAVAGVLALRRRRGAGQA</sequence>
<name>A0ABW6F9F4_9ACTN</name>